<keyword evidence="4" id="KW-0001">2Fe-2S</keyword>
<dbReference type="OrthoDB" id="3851628at2759"/>
<dbReference type="NCBIfam" id="TIGR00110">
    <property type="entry name" value="ilvD"/>
    <property type="match status" value="1"/>
</dbReference>
<dbReference type="RefSeq" id="XP_025381128.1">
    <property type="nucleotide sequence ID" value="XM_025518676.1"/>
</dbReference>
<feature type="domain" description="Dihydroxy-acid/6-phosphogluconate dehydratase C-terminal" evidence="18">
    <location>
        <begin position="398"/>
        <end position="590"/>
    </location>
</feature>
<proteinExistence type="inferred from homology"/>
<accession>A0A316YWM3</accession>
<dbReference type="Gene3D" id="3.50.30.80">
    <property type="entry name" value="IlvD/EDD C-terminal domain-like"/>
    <property type="match status" value="1"/>
</dbReference>
<keyword evidence="7" id="KW-0408">Iron</keyword>
<dbReference type="GO" id="GO:0009097">
    <property type="term" value="P:isoleucine biosynthetic process"/>
    <property type="evidence" value="ECO:0007669"/>
    <property type="project" value="UniProtKB-UniPathway"/>
</dbReference>
<evidence type="ECO:0000256" key="2">
    <source>
        <dbReference type="ARBA" id="ARBA00006486"/>
    </source>
</evidence>
<dbReference type="GO" id="GO:0009099">
    <property type="term" value="P:L-valine biosynthetic process"/>
    <property type="evidence" value="ECO:0007669"/>
    <property type="project" value="UniProtKB-UniPathway"/>
</dbReference>
<dbReference type="Pfam" id="PF00920">
    <property type="entry name" value="ILVD_EDD_N"/>
    <property type="match status" value="1"/>
</dbReference>
<evidence type="ECO:0000256" key="16">
    <source>
        <dbReference type="ARBA" id="ARBA00052865"/>
    </source>
</evidence>
<comment type="catalytic activity">
    <reaction evidence="16">
        <text>(2R,3R)-2,3-dihydroxy-3-methylpentanoate = (S)-3-methyl-2-oxopentanoate + H2O</text>
        <dbReference type="Rhea" id="RHEA:27694"/>
        <dbReference type="ChEBI" id="CHEBI:15377"/>
        <dbReference type="ChEBI" id="CHEBI:35146"/>
        <dbReference type="ChEBI" id="CHEBI:49258"/>
        <dbReference type="EC" id="4.2.1.9"/>
    </reaction>
    <physiologicalReaction direction="left-to-right" evidence="16">
        <dbReference type="Rhea" id="RHEA:27695"/>
    </physiologicalReaction>
</comment>
<evidence type="ECO:0000256" key="3">
    <source>
        <dbReference type="ARBA" id="ARBA00022605"/>
    </source>
</evidence>
<comment type="similarity">
    <text evidence="2">Belongs to the IlvD/Edd family.</text>
</comment>
<evidence type="ECO:0000256" key="12">
    <source>
        <dbReference type="ARBA" id="ARBA00029436"/>
    </source>
</evidence>
<evidence type="ECO:0000256" key="10">
    <source>
        <dbReference type="ARBA" id="ARBA00023304"/>
    </source>
</evidence>
<evidence type="ECO:0000313" key="19">
    <source>
        <dbReference type="EMBL" id="PWN93930.1"/>
    </source>
</evidence>
<dbReference type="HAMAP" id="MF_00012">
    <property type="entry name" value="IlvD"/>
    <property type="match status" value="1"/>
</dbReference>
<dbReference type="NCBIfam" id="NF002068">
    <property type="entry name" value="PRK00911.1"/>
    <property type="match status" value="1"/>
</dbReference>
<keyword evidence="20" id="KW-1185">Reference proteome</keyword>
<dbReference type="Pfam" id="PF24877">
    <property type="entry name" value="ILV_EDD_C"/>
    <property type="match status" value="1"/>
</dbReference>
<evidence type="ECO:0000256" key="1">
    <source>
        <dbReference type="ARBA" id="ARBA00001946"/>
    </source>
</evidence>
<comment type="cofactor">
    <cofactor evidence="15">
        <name>[2Fe-2S] cluster</name>
        <dbReference type="ChEBI" id="CHEBI:190135"/>
    </cofactor>
</comment>
<evidence type="ECO:0000256" key="4">
    <source>
        <dbReference type="ARBA" id="ARBA00022714"/>
    </source>
</evidence>
<keyword evidence="10" id="KW-0100">Branched-chain amino acid biosynthesis</keyword>
<comment type="pathway">
    <text evidence="12">Amino-acid biosynthesis; L-valine biosynthesis; L-valine from pyruvate: step 3/4.</text>
</comment>
<dbReference type="EC" id="4.2.1.9" evidence="14"/>
<evidence type="ECO:0000256" key="14">
    <source>
        <dbReference type="ARBA" id="ARBA00029490"/>
    </source>
</evidence>
<dbReference type="InterPro" id="IPR050165">
    <property type="entry name" value="DHAD_IlvD/Edd"/>
</dbReference>
<dbReference type="InParanoid" id="A0A316YWM3"/>
<keyword evidence="9" id="KW-0456">Lyase</keyword>
<evidence type="ECO:0000256" key="5">
    <source>
        <dbReference type="ARBA" id="ARBA00022723"/>
    </source>
</evidence>
<dbReference type="PROSITE" id="PS00886">
    <property type="entry name" value="ILVD_EDD_1"/>
    <property type="match status" value="1"/>
</dbReference>
<protein>
    <recommendedName>
        <fullName evidence="14">dihydroxy-acid dehydratase</fullName>
        <ecNumber evidence="14">4.2.1.9</ecNumber>
    </recommendedName>
</protein>
<sequence length="595" mass="63694">MTTTAKKPEVVLRSTKPPTANEATVLNKFSREVTQSPERGGAQAMLHAVGLSVDDLNKAQVGISSVWWEGNPCNSHLLELGRDVKEGCKAAGLVGLQFNTIGISDAITMGGQGMRFSLPSRDIIADSIESVMVGQSYDANVSIVGCDKNPPGALMAAMRYNRPCLLVWGGTIMPGFHQRDIPHMDRKAGDKCQISDNFEASGAYITGKITNEERLDIVRNSCPGPGACGGMYTANTMASFLEVTGMCLPGTSATPAIHPAKRQECLRVGAAVRRMLELDIKPRDILTKKAFENAIVLINVLGGSTNAVLHLLAIARCGDVDLTIDDFQRIADKTPFLADMKPSGKYLMEDLFRAGGLLPLIRYLADRGMLHLDVMTCTGKTLGENLADVEPLRFDNQDIILPLERPLKPIGHLTIMRGSLCPGGAVSKLTGKEGLFFKGPAVCFDEERGVNEAIRDGRIGHGCVVVIRYVGPRGAPGMPEMLAPTAAIMGAGLGKTTALITDGRFSGASHGFCTGHVVPEAADGGPIALVCDGDIVTIDAATRQINLHVDEATLNSRRREWEKSGKNQLRVKRGALAKYARLVHNASEGAITDLF</sequence>
<comment type="pathway">
    <text evidence="13">Amino-acid biosynthesis; L-isoleucine biosynthesis; L-isoleucine from 2-oxobutanoate: step 3/4.</text>
</comment>
<dbReference type="InterPro" id="IPR042096">
    <property type="entry name" value="Dihydro-acid_dehy_C"/>
</dbReference>
<dbReference type="InterPro" id="IPR000581">
    <property type="entry name" value="ILV_EDD_N"/>
</dbReference>
<dbReference type="GO" id="GO:0005739">
    <property type="term" value="C:mitochondrion"/>
    <property type="evidence" value="ECO:0007669"/>
    <property type="project" value="TreeGrafter"/>
</dbReference>
<dbReference type="GO" id="GO:0051537">
    <property type="term" value="F:2 iron, 2 sulfur cluster binding"/>
    <property type="evidence" value="ECO:0007669"/>
    <property type="project" value="UniProtKB-KW"/>
</dbReference>
<evidence type="ECO:0000256" key="15">
    <source>
        <dbReference type="ARBA" id="ARBA00034078"/>
    </source>
</evidence>
<dbReference type="FunFam" id="3.50.30.80:FF:000001">
    <property type="entry name" value="Dihydroxy-acid dehydratase"/>
    <property type="match status" value="1"/>
</dbReference>
<keyword evidence="5" id="KW-0479">Metal-binding</keyword>
<evidence type="ECO:0000259" key="17">
    <source>
        <dbReference type="Pfam" id="PF00920"/>
    </source>
</evidence>
<evidence type="ECO:0000256" key="9">
    <source>
        <dbReference type="ARBA" id="ARBA00023239"/>
    </source>
</evidence>
<dbReference type="InterPro" id="IPR020558">
    <property type="entry name" value="DiOHA_6PGluconate_deHydtase_CS"/>
</dbReference>
<dbReference type="InterPro" id="IPR037237">
    <property type="entry name" value="IlvD/EDD_N"/>
</dbReference>
<dbReference type="UniPathway" id="UPA00049">
    <property type="reaction ID" value="UER00061"/>
</dbReference>
<evidence type="ECO:0000256" key="6">
    <source>
        <dbReference type="ARBA" id="ARBA00022842"/>
    </source>
</evidence>
<dbReference type="SUPFAM" id="SSF52016">
    <property type="entry name" value="LeuD/IlvD-like"/>
    <property type="match status" value="1"/>
</dbReference>
<gene>
    <name evidence="19" type="ORF">FA10DRAFT_226210</name>
</gene>
<dbReference type="PROSITE" id="PS00887">
    <property type="entry name" value="ILVD_EDD_2"/>
    <property type="match status" value="1"/>
</dbReference>
<dbReference type="InterPro" id="IPR056740">
    <property type="entry name" value="ILV_EDD_C"/>
</dbReference>
<dbReference type="GeneID" id="37040592"/>
<dbReference type="AlphaFoldDB" id="A0A316YWM3"/>
<keyword evidence="6" id="KW-0460">Magnesium</keyword>
<dbReference type="InterPro" id="IPR004404">
    <property type="entry name" value="DihydroxyA_deHydtase"/>
</dbReference>
<name>A0A316YWM3_9BASI</name>
<dbReference type="GO" id="GO:0004160">
    <property type="term" value="F:dihydroxy-acid dehydratase activity"/>
    <property type="evidence" value="ECO:0007669"/>
    <property type="project" value="UniProtKB-EC"/>
</dbReference>
<evidence type="ECO:0000313" key="20">
    <source>
        <dbReference type="Proteomes" id="UP000245768"/>
    </source>
</evidence>
<comment type="catalytic activity">
    <reaction evidence="11">
        <text>(2R)-2,3-dihydroxy-3-methylbutanoate = 3-methyl-2-oxobutanoate + H2O</text>
        <dbReference type="Rhea" id="RHEA:24809"/>
        <dbReference type="ChEBI" id="CHEBI:11851"/>
        <dbReference type="ChEBI" id="CHEBI:15377"/>
        <dbReference type="ChEBI" id="CHEBI:49072"/>
        <dbReference type="EC" id="4.2.1.9"/>
    </reaction>
    <physiologicalReaction direction="left-to-right" evidence="11">
        <dbReference type="Rhea" id="RHEA:24810"/>
    </physiologicalReaction>
</comment>
<keyword evidence="3" id="KW-0028">Amino-acid biosynthesis</keyword>
<dbReference type="GO" id="GO:0046872">
    <property type="term" value="F:metal ion binding"/>
    <property type="evidence" value="ECO:0007669"/>
    <property type="project" value="UniProtKB-KW"/>
</dbReference>
<dbReference type="UniPathway" id="UPA00047">
    <property type="reaction ID" value="UER00057"/>
</dbReference>
<dbReference type="STRING" id="215250.A0A316YWM3"/>
<feature type="domain" description="Dihydroxy-acid/6-phosphogluconate dehydratase N-terminal" evidence="17">
    <location>
        <begin position="58"/>
        <end position="385"/>
    </location>
</feature>
<reference evidence="19" key="1">
    <citation type="journal article" date="2018" name="Mol. Biol. Evol.">
        <title>Broad Genomic Sampling Reveals a Smut Pathogenic Ancestry of the Fungal Clade Ustilaginomycotina.</title>
        <authorList>
            <person name="Kijpornyongpan T."/>
            <person name="Mondo S.J."/>
            <person name="Barry K."/>
            <person name="Sandor L."/>
            <person name="Lee J."/>
            <person name="Lipzen A."/>
            <person name="Pangilinan J."/>
            <person name="LaButti K."/>
            <person name="Hainaut M."/>
            <person name="Henrissat B."/>
            <person name="Grigoriev I.V."/>
            <person name="Spatafora J.W."/>
            <person name="Aime M.C."/>
        </authorList>
    </citation>
    <scope>NUCLEOTIDE SEQUENCE [LARGE SCALE GENOMIC DNA]</scope>
    <source>
        <strain evidence="19">MCA 4198</strain>
    </source>
</reference>
<evidence type="ECO:0000256" key="8">
    <source>
        <dbReference type="ARBA" id="ARBA00023014"/>
    </source>
</evidence>
<dbReference type="PANTHER" id="PTHR21000:SF5">
    <property type="entry name" value="DIHYDROXY-ACID DEHYDRATASE, MITOCHONDRIAL"/>
    <property type="match status" value="1"/>
</dbReference>
<evidence type="ECO:0000256" key="7">
    <source>
        <dbReference type="ARBA" id="ARBA00023004"/>
    </source>
</evidence>
<keyword evidence="8" id="KW-0411">Iron-sulfur</keyword>
<dbReference type="EMBL" id="KZ819634">
    <property type="protein sequence ID" value="PWN93930.1"/>
    <property type="molecule type" value="Genomic_DNA"/>
</dbReference>
<evidence type="ECO:0000256" key="11">
    <source>
        <dbReference type="ARBA" id="ARBA00029304"/>
    </source>
</evidence>
<organism evidence="19 20">
    <name type="scientific">Acaromyces ingoldii</name>
    <dbReference type="NCBI Taxonomy" id="215250"/>
    <lineage>
        <taxon>Eukaryota</taxon>
        <taxon>Fungi</taxon>
        <taxon>Dikarya</taxon>
        <taxon>Basidiomycota</taxon>
        <taxon>Ustilaginomycotina</taxon>
        <taxon>Exobasidiomycetes</taxon>
        <taxon>Exobasidiales</taxon>
        <taxon>Cryptobasidiaceae</taxon>
        <taxon>Acaromyces</taxon>
    </lineage>
</organism>
<dbReference type="Proteomes" id="UP000245768">
    <property type="component" value="Unassembled WGS sequence"/>
</dbReference>
<dbReference type="PANTHER" id="PTHR21000">
    <property type="entry name" value="DIHYDROXY-ACID DEHYDRATASE DAD"/>
    <property type="match status" value="1"/>
</dbReference>
<evidence type="ECO:0000256" key="13">
    <source>
        <dbReference type="ARBA" id="ARBA00029437"/>
    </source>
</evidence>
<comment type="cofactor">
    <cofactor evidence="1">
        <name>Mg(2+)</name>
        <dbReference type="ChEBI" id="CHEBI:18420"/>
    </cofactor>
</comment>
<dbReference type="SUPFAM" id="SSF143975">
    <property type="entry name" value="IlvD/EDD N-terminal domain-like"/>
    <property type="match status" value="1"/>
</dbReference>
<evidence type="ECO:0000259" key="18">
    <source>
        <dbReference type="Pfam" id="PF24877"/>
    </source>
</evidence>